<comment type="similarity">
    <text evidence="2">Belongs to the methyl-accepting chemotaxis (MCP) protein family.</text>
</comment>
<dbReference type="Gene3D" id="1.10.287.950">
    <property type="entry name" value="Methyl-accepting chemotaxis protein"/>
    <property type="match status" value="1"/>
</dbReference>
<feature type="transmembrane region" description="Helical" evidence="4">
    <location>
        <begin position="245"/>
        <end position="267"/>
    </location>
</feature>
<evidence type="ECO:0000256" key="2">
    <source>
        <dbReference type="ARBA" id="ARBA00029447"/>
    </source>
</evidence>
<dbReference type="PANTHER" id="PTHR32089:SF114">
    <property type="entry name" value="METHYL-ACCEPTING CHEMOTAXIS PROTEIN MCPB"/>
    <property type="match status" value="1"/>
</dbReference>
<dbReference type="GO" id="GO:0007165">
    <property type="term" value="P:signal transduction"/>
    <property type="evidence" value="ECO:0007669"/>
    <property type="project" value="UniProtKB-KW"/>
</dbReference>
<organism evidence="7 8">
    <name type="scientific">Campylobacter cuniculorum DSM 23162 = LMG 24588</name>
    <dbReference type="NCBI Taxonomy" id="1121267"/>
    <lineage>
        <taxon>Bacteria</taxon>
        <taxon>Pseudomonadati</taxon>
        <taxon>Campylobacterota</taxon>
        <taxon>Epsilonproteobacteria</taxon>
        <taxon>Campylobacterales</taxon>
        <taxon>Campylobacteraceae</taxon>
        <taxon>Campylobacter</taxon>
    </lineage>
</organism>
<evidence type="ECO:0000259" key="5">
    <source>
        <dbReference type="PROSITE" id="PS50111"/>
    </source>
</evidence>
<dbReference type="PROSITE" id="PS50885">
    <property type="entry name" value="HAMP"/>
    <property type="match status" value="1"/>
</dbReference>
<gene>
    <name evidence="7" type="ORF">CCUN_0038</name>
</gene>
<dbReference type="KEGG" id="ccun:CCUN_0038"/>
<sequence>MKQTRKSTFLKKFIFLSLFVLFFVLLLSFFIFNNYTSFQKNEKITSLLQNLAILDSKMDRIFENKFTLNNYDEEVSQAKEFEEGLNALKKLNVNVSSIEEIFRAKIEQIEKFKSANSIAINSKTYLYELENSLVASYNEDNFSNPNAYKIMSNTNQILTILATQNILESSTLSQIEKLLKNIELESEKNDENLNLFIKHLKTALNQIEIMQKNSSLYTNNALSLELKKFSSQIKAEFASSSLYELYIAVIIAASTLILLILFIVLILKKVIIPISTLERLSANLASAEANLQARLEIDSKSELGASATYINSFIEIVQNSVLEASENAKESHKFSQQLKNNAHLLQTSSSEQNEEIKSVKNITQDLDEHISLSGNLANETIENMQHTHTLMNKVETTLNGLTELMIANNEKEQGVIDNMENLTQTADNILGITNSIKDIAEQTNLLALNAAIEAARAGEHGRGFAVVADEVRILADKTGKSLATINATVQTIVQQINDNKSLMDLIGESMKDTQAKVNDLQKDLVDSMYKLQSSIQSTQNMKEKSIEVKEKMLNLEGNIQKVSALANSVKKLSKEVNDISENVLNGASKLSSKLSTFV</sequence>
<keyword evidence="4" id="KW-1133">Transmembrane helix</keyword>
<dbReference type="InterPro" id="IPR045812">
    <property type="entry name" value="DAHL"/>
</dbReference>
<dbReference type="InterPro" id="IPR004089">
    <property type="entry name" value="MCPsignal_dom"/>
</dbReference>
<evidence type="ECO:0000313" key="7">
    <source>
        <dbReference type="EMBL" id="ARJ55708.1"/>
    </source>
</evidence>
<keyword evidence="1 3" id="KW-0807">Transducer</keyword>
<dbReference type="STRING" id="1121267.CCUN_0038"/>
<evidence type="ECO:0000256" key="3">
    <source>
        <dbReference type="PROSITE-ProRule" id="PRU00284"/>
    </source>
</evidence>
<dbReference type="Pfam" id="PF19443">
    <property type="entry name" value="DAHL"/>
    <property type="match status" value="1"/>
</dbReference>
<dbReference type="OrthoDB" id="5362481at2"/>
<dbReference type="Pfam" id="PF00015">
    <property type="entry name" value="MCPsignal"/>
    <property type="match status" value="1"/>
</dbReference>
<evidence type="ECO:0000259" key="6">
    <source>
        <dbReference type="PROSITE" id="PS50885"/>
    </source>
</evidence>
<feature type="transmembrane region" description="Helical" evidence="4">
    <location>
        <begin position="12"/>
        <end position="32"/>
    </location>
</feature>
<feature type="domain" description="HAMP" evidence="6">
    <location>
        <begin position="268"/>
        <end position="322"/>
    </location>
</feature>
<accession>A0A1W6BUF5</accession>
<dbReference type="InterPro" id="IPR003660">
    <property type="entry name" value="HAMP_dom"/>
</dbReference>
<protein>
    <submittedName>
        <fullName evidence="7">MCP-domain signal transduction protein</fullName>
    </submittedName>
</protein>
<dbReference type="GO" id="GO:0016020">
    <property type="term" value="C:membrane"/>
    <property type="evidence" value="ECO:0007669"/>
    <property type="project" value="InterPro"/>
</dbReference>
<dbReference type="Proteomes" id="UP000192902">
    <property type="component" value="Chromosome"/>
</dbReference>
<proteinExistence type="inferred from homology"/>
<keyword evidence="4" id="KW-0472">Membrane</keyword>
<dbReference type="PROSITE" id="PS50111">
    <property type="entry name" value="CHEMOTAXIS_TRANSDUC_2"/>
    <property type="match status" value="1"/>
</dbReference>
<evidence type="ECO:0000313" key="8">
    <source>
        <dbReference type="Proteomes" id="UP000192902"/>
    </source>
</evidence>
<dbReference type="eggNOG" id="COG0840">
    <property type="taxonomic scope" value="Bacteria"/>
</dbReference>
<name>A0A1W6BUF5_9BACT</name>
<dbReference type="SUPFAM" id="SSF58104">
    <property type="entry name" value="Methyl-accepting chemotaxis protein (MCP) signaling domain"/>
    <property type="match status" value="1"/>
</dbReference>
<dbReference type="EMBL" id="CP020867">
    <property type="protein sequence ID" value="ARJ55708.1"/>
    <property type="molecule type" value="Genomic_DNA"/>
</dbReference>
<dbReference type="AlphaFoldDB" id="A0A1W6BUF5"/>
<evidence type="ECO:0000256" key="1">
    <source>
        <dbReference type="ARBA" id="ARBA00023224"/>
    </source>
</evidence>
<dbReference type="PANTHER" id="PTHR32089">
    <property type="entry name" value="METHYL-ACCEPTING CHEMOTAXIS PROTEIN MCPB"/>
    <property type="match status" value="1"/>
</dbReference>
<reference evidence="7 8" key="1">
    <citation type="submission" date="2017-04" db="EMBL/GenBank/DDBJ databases">
        <title>Complete genome sequence of the Campylobacter cuniculorum type strain LMG24588.</title>
        <authorList>
            <person name="Miller W.G."/>
            <person name="Yee E."/>
            <person name="Revez J."/>
            <person name="Bono J.L."/>
            <person name="Rossi M."/>
        </authorList>
    </citation>
    <scope>NUCLEOTIDE SEQUENCE [LARGE SCALE GENOMIC DNA]</scope>
    <source>
        <strain evidence="7 8">LMG 24588</strain>
    </source>
</reference>
<feature type="domain" description="Methyl-accepting transducer" evidence="5">
    <location>
        <begin position="327"/>
        <end position="577"/>
    </location>
</feature>
<dbReference type="SMART" id="SM00283">
    <property type="entry name" value="MA"/>
    <property type="match status" value="1"/>
</dbReference>
<evidence type="ECO:0000256" key="4">
    <source>
        <dbReference type="SAM" id="Phobius"/>
    </source>
</evidence>
<keyword evidence="4" id="KW-0812">Transmembrane</keyword>